<proteinExistence type="predicted"/>
<name>A0A0K2AM71_STRA7</name>
<protein>
    <submittedName>
        <fullName evidence="1">Uncharacterized protein</fullName>
    </submittedName>
</protein>
<dbReference type="EMBL" id="CP012382">
    <property type="protein sequence ID" value="AKZ54088.1"/>
    <property type="molecule type" value="Genomic_DNA"/>
</dbReference>
<evidence type="ECO:0000313" key="1">
    <source>
        <dbReference type="EMBL" id="AKZ54088.1"/>
    </source>
</evidence>
<gene>
    <name evidence="1" type="ORF">SAM23877_1039</name>
</gene>
<dbReference type="AlphaFoldDB" id="A0A0K2AM71"/>
<evidence type="ECO:0000313" key="2">
    <source>
        <dbReference type="Proteomes" id="UP000061018"/>
    </source>
</evidence>
<sequence length="46" mass="5105">MGRETGHVSRPTAPRLDAWYSSLSTCVRPTRAPVPVPFVRDPPVLM</sequence>
<accession>A0A0K2AM71</accession>
<dbReference type="KEGG" id="samb:SAM23877_1039"/>
<dbReference type="Proteomes" id="UP000061018">
    <property type="component" value="Chromosome"/>
</dbReference>
<organism evidence="1 2">
    <name type="scientific">Streptomyces ambofaciens (strain ATCC 23877 / 3486 / DSM 40053 / JCM 4204 / NBRC 12836 / NRRL B-2516)</name>
    <dbReference type="NCBI Taxonomy" id="278992"/>
    <lineage>
        <taxon>Bacteria</taxon>
        <taxon>Bacillati</taxon>
        <taxon>Actinomycetota</taxon>
        <taxon>Actinomycetes</taxon>
        <taxon>Kitasatosporales</taxon>
        <taxon>Streptomycetaceae</taxon>
        <taxon>Streptomyces</taxon>
    </lineage>
</organism>
<reference evidence="2" key="1">
    <citation type="journal article" date="2015" name="J. Biotechnol.">
        <title>Complete genome sequence of Streptomyces ambofaciens ATCC 23877, the spiramycin producer.</title>
        <authorList>
            <person name="Thibessard A."/>
            <person name="Haas D."/>
            <person name="Gerbaud C."/>
            <person name="Aigle B."/>
            <person name="Lautru S."/>
            <person name="Pernodet J.L."/>
            <person name="Leblond P."/>
        </authorList>
    </citation>
    <scope>NUCLEOTIDE SEQUENCE [LARGE SCALE GENOMIC DNA]</scope>
    <source>
        <strain evidence="2">ATCC 23877 / 3486 / DSM 40053 / JCM 4204 / NBRC 12836 / NRRL B-2516</strain>
    </source>
</reference>